<comment type="caution">
    <text evidence="7">The sequence shown here is derived from an EMBL/GenBank/DDBJ whole genome shotgun (WGS) entry which is preliminary data.</text>
</comment>
<dbReference type="FunFam" id="1.20.5.170:FF:000067">
    <property type="entry name" value="BZIP transcription factor"/>
    <property type="match status" value="1"/>
</dbReference>
<comment type="subcellular location">
    <subcellularLocation>
        <location evidence="2">Cytoplasm</location>
    </subcellularLocation>
    <subcellularLocation>
        <location evidence="1">Nucleus</location>
    </subcellularLocation>
</comment>
<feature type="region of interest" description="Disordered" evidence="5">
    <location>
        <begin position="257"/>
        <end position="384"/>
    </location>
</feature>
<dbReference type="SUPFAM" id="SSF111430">
    <property type="entry name" value="YAP1 redox domain"/>
    <property type="match status" value="1"/>
</dbReference>
<proteinExistence type="inferred from homology"/>
<dbReference type="PROSITE" id="PS00036">
    <property type="entry name" value="BZIP_BASIC"/>
    <property type="match status" value="1"/>
</dbReference>
<dbReference type="SUPFAM" id="SSF57959">
    <property type="entry name" value="Leucine zipper domain"/>
    <property type="match status" value="1"/>
</dbReference>
<evidence type="ECO:0000259" key="6">
    <source>
        <dbReference type="PROSITE" id="PS50217"/>
    </source>
</evidence>
<dbReference type="GO" id="GO:0000976">
    <property type="term" value="F:transcription cis-regulatory region binding"/>
    <property type="evidence" value="ECO:0007669"/>
    <property type="project" value="InterPro"/>
</dbReference>
<reference evidence="7" key="1">
    <citation type="submission" date="2023-02" db="EMBL/GenBank/DDBJ databases">
        <authorList>
            <person name="Palmer J.M."/>
        </authorList>
    </citation>
    <scope>NUCLEOTIDE SEQUENCE</scope>
    <source>
        <strain evidence="7">FW57</strain>
    </source>
</reference>
<dbReference type="PROSITE" id="PS50217">
    <property type="entry name" value="BZIP"/>
    <property type="match status" value="1"/>
</dbReference>
<keyword evidence="3" id="KW-0539">Nucleus</keyword>
<evidence type="ECO:0000313" key="8">
    <source>
        <dbReference type="Proteomes" id="UP001197093"/>
    </source>
</evidence>
<dbReference type="GO" id="GO:0034599">
    <property type="term" value="P:cellular response to oxidative stress"/>
    <property type="evidence" value="ECO:0007669"/>
    <property type="project" value="UniProtKB-ARBA"/>
</dbReference>
<dbReference type="InterPro" id="IPR004827">
    <property type="entry name" value="bZIP"/>
</dbReference>
<keyword evidence="8" id="KW-1185">Reference proteome</keyword>
<comment type="similarity">
    <text evidence="4">Belongs to the bZIP family. YAP subfamily.</text>
</comment>
<feature type="domain" description="BZIP" evidence="6">
    <location>
        <begin position="149"/>
        <end position="212"/>
    </location>
</feature>
<feature type="compositionally biased region" description="Basic and acidic residues" evidence="5">
    <location>
        <begin position="165"/>
        <end position="176"/>
    </location>
</feature>
<dbReference type="GO" id="GO:0001228">
    <property type="term" value="F:DNA-binding transcription activator activity, RNA polymerase II-specific"/>
    <property type="evidence" value="ECO:0007669"/>
    <property type="project" value="TreeGrafter"/>
</dbReference>
<organism evidence="7 8">
    <name type="scientific">Staphylotrichum longicolle</name>
    <dbReference type="NCBI Taxonomy" id="669026"/>
    <lineage>
        <taxon>Eukaryota</taxon>
        <taxon>Fungi</taxon>
        <taxon>Dikarya</taxon>
        <taxon>Ascomycota</taxon>
        <taxon>Pezizomycotina</taxon>
        <taxon>Sordariomycetes</taxon>
        <taxon>Sordariomycetidae</taxon>
        <taxon>Sordariales</taxon>
        <taxon>Chaetomiaceae</taxon>
        <taxon>Staphylotrichum</taxon>
    </lineage>
</organism>
<protein>
    <recommendedName>
        <fullName evidence="6">BZIP domain-containing protein</fullName>
    </recommendedName>
</protein>
<feature type="compositionally biased region" description="Polar residues" evidence="5">
    <location>
        <begin position="325"/>
        <end position="341"/>
    </location>
</feature>
<sequence>MTSSYKPSQGFMLTPQQQTLLYAALNSNRPNNAPSNAGVNLSPVQFDGSPLQGGALSSFQNSPDLDYDYDFAGPDSSFDFSFDDSNQPKMIGDLPGTKREFRSESAESESPEKRSHPDDDGDEEENSGAKRRESEEKVAKKPGRKPLTTEPSSKRKAQNRAAQRAFRERKEKHLKDLETKVQELEKLSETANNENEALRAKVDKMTTELNEYKKRVSLLSSGRPVPQGPAAAFGSLFVNNLNDVNFQFEFPKFGSLPGPPLDPANPAKRSSASQLQPSKQNSIDHRSPSENSQDGISPGTSSSYNQTSQTKRDLAALTSGLFTPPASNGHGTNGSSISLDSHYQMGGATATSSPSASSNSNMGGASSSCGTSPEPFTQSPMGFKPIDTLATIGEENPSLSNPAQDLGHFANPGIEDFTQWLPQNDFQFDPQLFGGYRDSQDNVLQGFDDSFFNDALDMDFITPYNLPITSPVMPKKDLIAQIDAAKDEDETVTGNQLLKYNEVWEKIQNCPKARSGDFDLDGLCADLQKKAKCDGTGPVVSEEDFQHAVKKYLCKDEAAAAKVDAAARQAGVLPQP</sequence>
<dbReference type="InterPro" id="IPR046347">
    <property type="entry name" value="bZIP_sf"/>
</dbReference>
<dbReference type="Proteomes" id="UP001197093">
    <property type="component" value="Unassembled WGS sequence"/>
</dbReference>
<dbReference type="AlphaFoldDB" id="A0AAD4ERN0"/>
<dbReference type="GO" id="GO:0005737">
    <property type="term" value="C:cytoplasm"/>
    <property type="evidence" value="ECO:0007669"/>
    <property type="project" value="UniProtKB-SubCell"/>
</dbReference>
<dbReference type="EMBL" id="JAHCVI010000004">
    <property type="protein sequence ID" value="KAG7286131.1"/>
    <property type="molecule type" value="Genomic_DNA"/>
</dbReference>
<dbReference type="Pfam" id="PF08601">
    <property type="entry name" value="PAP1"/>
    <property type="match status" value="2"/>
</dbReference>
<dbReference type="Gene3D" id="1.20.5.170">
    <property type="match status" value="1"/>
</dbReference>
<dbReference type="GO" id="GO:0090575">
    <property type="term" value="C:RNA polymerase II transcription regulator complex"/>
    <property type="evidence" value="ECO:0007669"/>
    <property type="project" value="TreeGrafter"/>
</dbReference>
<evidence type="ECO:0000256" key="3">
    <source>
        <dbReference type="ARBA" id="ARBA00023242"/>
    </source>
</evidence>
<feature type="compositionally biased region" description="Low complexity" evidence="5">
    <location>
        <begin position="25"/>
        <end position="37"/>
    </location>
</feature>
<dbReference type="SMART" id="SM00338">
    <property type="entry name" value="BRLZ"/>
    <property type="match status" value="1"/>
</dbReference>
<dbReference type="Gene3D" id="1.10.238.100">
    <property type="entry name" value="YAP1 redox domain. Chain B"/>
    <property type="match status" value="1"/>
</dbReference>
<evidence type="ECO:0000256" key="2">
    <source>
        <dbReference type="ARBA" id="ARBA00004496"/>
    </source>
</evidence>
<dbReference type="InterPro" id="IPR050936">
    <property type="entry name" value="AP-1-like"/>
</dbReference>
<feature type="compositionally biased region" description="Low complexity" evidence="5">
    <location>
        <begin position="345"/>
        <end position="368"/>
    </location>
</feature>
<feature type="compositionally biased region" description="Basic and acidic residues" evidence="5">
    <location>
        <begin position="96"/>
        <end position="118"/>
    </location>
</feature>
<feature type="compositionally biased region" description="Basic and acidic residues" evidence="5">
    <location>
        <begin position="127"/>
        <end position="139"/>
    </location>
</feature>
<feature type="compositionally biased region" description="Polar residues" evidence="5">
    <location>
        <begin position="369"/>
        <end position="380"/>
    </location>
</feature>
<evidence type="ECO:0000256" key="4">
    <source>
        <dbReference type="ARBA" id="ARBA00038132"/>
    </source>
</evidence>
<dbReference type="Pfam" id="PF00170">
    <property type="entry name" value="bZIP_1"/>
    <property type="match status" value="1"/>
</dbReference>
<feature type="compositionally biased region" description="Polar residues" evidence="5">
    <location>
        <begin position="289"/>
        <end position="309"/>
    </location>
</feature>
<evidence type="ECO:0000313" key="7">
    <source>
        <dbReference type="EMBL" id="KAG7286131.1"/>
    </source>
</evidence>
<feature type="region of interest" description="Disordered" evidence="5">
    <location>
        <begin position="25"/>
        <end position="176"/>
    </location>
</feature>
<feature type="compositionally biased region" description="Low complexity" evidence="5">
    <location>
        <begin position="75"/>
        <end position="85"/>
    </location>
</feature>
<evidence type="ECO:0000256" key="5">
    <source>
        <dbReference type="SAM" id="MobiDB-lite"/>
    </source>
</evidence>
<dbReference type="CDD" id="cd14688">
    <property type="entry name" value="bZIP_YAP"/>
    <property type="match status" value="1"/>
</dbReference>
<dbReference type="PANTHER" id="PTHR40621:SF6">
    <property type="entry name" value="AP-1-LIKE TRANSCRIPTION FACTOR YAP1-RELATED"/>
    <property type="match status" value="1"/>
</dbReference>
<dbReference type="InterPro" id="IPR023167">
    <property type="entry name" value="Yap1_redox_dom_sf"/>
</dbReference>
<accession>A0AAD4ERN0</accession>
<evidence type="ECO:0000256" key="1">
    <source>
        <dbReference type="ARBA" id="ARBA00004123"/>
    </source>
</evidence>
<dbReference type="PANTHER" id="PTHR40621">
    <property type="entry name" value="TRANSCRIPTION FACTOR KAPC-RELATED"/>
    <property type="match status" value="1"/>
</dbReference>
<name>A0AAD4ERN0_9PEZI</name>
<gene>
    <name evidence="7" type="ORF">NEMBOFW57_008434</name>
</gene>
<feature type="compositionally biased region" description="Polar residues" evidence="5">
    <location>
        <begin position="268"/>
        <end position="281"/>
    </location>
</feature>
<dbReference type="InterPro" id="IPR013910">
    <property type="entry name" value="TF_PAP1"/>
</dbReference>